<dbReference type="InterPro" id="IPR022604">
    <property type="entry name" value="DUF2955"/>
</dbReference>
<feature type="transmembrane region" description="Helical" evidence="1">
    <location>
        <begin position="183"/>
        <end position="210"/>
    </location>
</feature>
<feature type="transmembrane region" description="Helical" evidence="1">
    <location>
        <begin position="255"/>
        <end position="273"/>
    </location>
</feature>
<feature type="transmembrane region" description="Helical" evidence="1">
    <location>
        <begin position="231"/>
        <end position="249"/>
    </location>
</feature>
<dbReference type="EMBL" id="CP117454">
    <property type="protein sequence ID" value="WLG82321.1"/>
    <property type="molecule type" value="Genomic_DNA"/>
</dbReference>
<evidence type="ECO:0000313" key="2">
    <source>
        <dbReference type="EMBL" id="WLG82321.1"/>
    </source>
</evidence>
<reference evidence="2 3" key="1">
    <citation type="submission" date="2023-02" db="EMBL/GenBank/DDBJ databases">
        <title>Evolution of Hrp T3SS in non-pathogenic Pseudomonas fluorescens.</title>
        <authorList>
            <person name="Liao K."/>
            <person name="Wei H."/>
            <person name="Gu Y."/>
        </authorList>
    </citation>
    <scope>NUCLEOTIDE SEQUENCE [LARGE SCALE GENOMIC DNA]</scope>
    <source>
        <strain evidence="2 3">FP1935</strain>
    </source>
</reference>
<keyword evidence="1" id="KW-0812">Transmembrane</keyword>
<feature type="transmembrane region" description="Helical" evidence="1">
    <location>
        <begin position="137"/>
        <end position="160"/>
    </location>
</feature>
<proteinExistence type="predicted"/>
<feature type="transmembrane region" description="Helical" evidence="1">
    <location>
        <begin position="85"/>
        <end position="106"/>
    </location>
</feature>
<name>A0ABY9ENQ5_9PSED</name>
<accession>A0ABY9ENQ5</accession>
<feature type="transmembrane region" description="Helical" evidence="1">
    <location>
        <begin position="20"/>
        <end position="41"/>
    </location>
</feature>
<dbReference type="Proteomes" id="UP001239418">
    <property type="component" value="Chromosome"/>
</dbReference>
<sequence length="351" mass="37486">MPIKGVPAQRTPRVQRALRLATGTALCLAISFGLALPIPFISPVLAVLLLASLNRPLPFKAALVLAVAAMLTTGIGLLLIPVLRYYPFCGVLLIGVSLFLAFGFGLRGGNTLIMTFLIIGLTMISSAGVAEFDLAMMVIGALVKGLILAVIVVAISHWLFPDPANAPSPPAASTLPAQEVSRVALRATLIVIPAFLLALIDPASYLPIILKAVSLGQQSSTTTARSAGHELLGSTLMGGLLAIVFWCALSLFVHLWMFFLWMLLFGLLLARKLYALSPTRQTPGFWLNSLVTLIILLGQSVQDSLAGKDVYTAFVVRMGLFIALTLYALLMVHLLDRRQRNPGVTQAHGVT</sequence>
<keyword evidence="1" id="KW-1133">Transmembrane helix</keyword>
<keyword evidence="1" id="KW-0472">Membrane</keyword>
<gene>
    <name evidence="2" type="ORF">PSH97_14285</name>
</gene>
<feature type="transmembrane region" description="Helical" evidence="1">
    <location>
        <begin position="314"/>
        <end position="335"/>
    </location>
</feature>
<feature type="transmembrane region" description="Helical" evidence="1">
    <location>
        <begin position="112"/>
        <end position="130"/>
    </location>
</feature>
<organism evidence="2 3">
    <name type="scientific">Pseudomonas cucumis</name>
    <dbReference type="NCBI Taxonomy" id="2954082"/>
    <lineage>
        <taxon>Bacteria</taxon>
        <taxon>Pseudomonadati</taxon>
        <taxon>Pseudomonadota</taxon>
        <taxon>Gammaproteobacteria</taxon>
        <taxon>Pseudomonadales</taxon>
        <taxon>Pseudomonadaceae</taxon>
        <taxon>Pseudomonas</taxon>
    </lineage>
</organism>
<evidence type="ECO:0000256" key="1">
    <source>
        <dbReference type="SAM" id="Phobius"/>
    </source>
</evidence>
<feature type="transmembrane region" description="Helical" evidence="1">
    <location>
        <begin position="61"/>
        <end position="80"/>
    </location>
</feature>
<keyword evidence="3" id="KW-1185">Reference proteome</keyword>
<dbReference type="Pfam" id="PF11168">
    <property type="entry name" value="DUF2955"/>
    <property type="match status" value="1"/>
</dbReference>
<evidence type="ECO:0000313" key="3">
    <source>
        <dbReference type="Proteomes" id="UP001239418"/>
    </source>
</evidence>
<protein>
    <submittedName>
        <fullName evidence="2">DUF2955 domain-containing protein</fullName>
    </submittedName>
</protein>
<dbReference type="RefSeq" id="WP_305445380.1">
    <property type="nucleotide sequence ID" value="NZ_CP117454.1"/>
</dbReference>
<feature type="transmembrane region" description="Helical" evidence="1">
    <location>
        <begin position="285"/>
        <end position="302"/>
    </location>
</feature>